<evidence type="ECO:0000256" key="1">
    <source>
        <dbReference type="ARBA" id="ARBA00010617"/>
    </source>
</evidence>
<proteinExistence type="inferred from homology"/>
<evidence type="ECO:0000313" key="5">
    <source>
        <dbReference type="Proteomes" id="UP001154282"/>
    </source>
</evidence>
<dbReference type="GO" id="GO:0010268">
    <property type="term" value="P:brassinosteroid homeostasis"/>
    <property type="evidence" value="ECO:0007669"/>
    <property type="project" value="TreeGrafter"/>
</dbReference>
<dbReference type="GO" id="GO:0005506">
    <property type="term" value="F:iron ion binding"/>
    <property type="evidence" value="ECO:0007669"/>
    <property type="project" value="InterPro"/>
</dbReference>
<gene>
    <name evidence="4" type="ORF">LITE_LOCUS35673</name>
</gene>
<dbReference type="Proteomes" id="UP001154282">
    <property type="component" value="Unassembled WGS sequence"/>
</dbReference>
<keyword evidence="5" id="KW-1185">Reference proteome</keyword>
<dbReference type="GO" id="GO:0016705">
    <property type="term" value="F:oxidoreductase activity, acting on paired donors, with incorporation or reduction of molecular oxygen"/>
    <property type="evidence" value="ECO:0007669"/>
    <property type="project" value="InterPro"/>
</dbReference>
<name>A0AAV0NWK7_9ROSI</name>
<comment type="caution">
    <text evidence="4">The sequence shown here is derived from an EMBL/GenBank/DDBJ whole genome shotgun (WGS) entry which is preliminary data.</text>
</comment>
<sequence length="169" mass="18932">MGWPLVGETSDFLKYGSEFMKTQRSKHGEVFKTHILGSPTIISMDPELNRYILYNESKGLVPGYPKAMVDILGTNISTVHGATHKHIRGSILSLLGPVAVKEKLFPNLLKCVKSFTADWDGKTIDIQEKAQEVINNIFDVLLFTCFCPPPPPPPLFFSSFCSFYVILYC</sequence>
<dbReference type="EMBL" id="CAMGYJ010000008">
    <property type="protein sequence ID" value="CAI0463192.1"/>
    <property type="molecule type" value="Genomic_DNA"/>
</dbReference>
<protein>
    <recommendedName>
        <fullName evidence="6">Cytochrome P450</fullName>
    </recommendedName>
</protein>
<dbReference type="GO" id="GO:0004497">
    <property type="term" value="F:monooxygenase activity"/>
    <property type="evidence" value="ECO:0007669"/>
    <property type="project" value="InterPro"/>
</dbReference>
<dbReference type="Gene3D" id="1.10.630.10">
    <property type="entry name" value="Cytochrome P450"/>
    <property type="match status" value="1"/>
</dbReference>
<keyword evidence="3" id="KW-0408">Iron</keyword>
<organism evidence="4 5">
    <name type="scientific">Linum tenue</name>
    <dbReference type="NCBI Taxonomy" id="586396"/>
    <lineage>
        <taxon>Eukaryota</taxon>
        <taxon>Viridiplantae</taxon>
        <taxon>Streptophyta</taxon>
        <taxon>Embryophyta</taxon>
        <taxon>Tracheophyta</taxon>
        <taxon>Spermatophyta</taxon>
        <taxon>Magnoliopsida</taxon>
        <taxon>eudicotyledons</taxon>
        <taxon>Gunneridae</taxon>
        <taxon>Pentapetalae</taxon>
        <taxon>rosids</taxon>
        <taxon>fabids</taxon>
        <taxon>Malpighiales</taxon>
        <taxon>Linaceae</taxon>
        <taxon>Linum</taxon>
    </lineage>
</organism>
<dbReference type="PANTHER" id="PTHR24286">
    <property type="entry name" value="CYTOCHROME P450 26"/>
    <property type="match status" value="1"/>
</dbReference>
<accession>A0AAV0NWK7</accession>
<evidence type="ECO:0008006" key="6">
    <source>
        <dbReference type="Google" id="ProtNLM"/>
    </source>
</evidence>
<dbReference type="GO" id="GO:0016132">
    <property type="term" value="P:brassinosteroid biosynthetic process"/>
    <property type="evidence" value="ECO:0007669"/>
    <property type="project" value="TreeGrafter"/>
</dbReference>
<evidence type="ECO:0000256" key="3">
    <source>
        <dbReference type="ARBA" id="ARBA00023004"/>
    </source>
</evidence>
<reference evidence="4" key="1">
    <citation type="submission" date="2022-08" db="EMBL/GenBank/DDBJ databases">
        <authorList>
            <person name="Gutierrez-Valencia J."/>
        </authorList>
    </citation>
    <scope>NUCLEOTIDE SEQUENCE</scope>
</reference>
<evidence type="ECO:0000256" key="2">
    <source>
        <dbReference type="ARBA" id="ARBA00022723"/>
    </source>
</evidence>
<dbReference type="GO" id="GO:0020037">
    <property type="term" value="F:heme binding"/>
    <property type="evidence" value="ECO:0007669"/>
    <property type="project" value="InterPro"/>
</dbReference>
<dbReference type="SUPFAM" id="SSF48264">
    <property type="entry name" value="Cytochrome P450"/>
    <property type="match status" value="1"/>
</dbReference>
<dbReference type="GO" id="GO:0016125">
    <property type="term" value="P:sterol metabolic process"/>
    <property type="evidence" value="ECO:0007669"/>
    <property type="project" value="TreeGrafter"/>
</dbReference>
<comment type="similarity">
    <text evidence="1">Belongs to the cytochrome P450 family.</text>
</comment>
<evidence type="ECO:0000313" key="4">
    <source>
        <dbReference type="EMBL" id="CAI0463192.1"/>
    </source>
</evidence>
<keyword evidence="2" id="KW-0479">Metal-binding</keyword>
<dbReference type="InterPro" id="IPR036396">
    <property type="entry name" value="Cyt_P450_sf"/>
</dbReference>
<dbReference type="PANTHER" id="PTHR24286:SF169">
    <property type="entry name" value="CYTOCHROME P450 85A1"/>
    <property type="match status" value="1"/>
</dbReference>
<dbReference type="AlphaFoldDB" id="A0AAV0NWK7"/>